<accession>A0A6I1DWN6</accession>
<evidence type="ECO:0008006" key="3">
    <source>
        <dbReference type="Google" id="ProtNLM"/>
    </source>
</evidence>
<proteinExistence type="predicted"/>
<comment type="caution">
    <text evidence="1">The sequence shown here is derived from an EMBL/GenBank/DDBJ whole genome shotgun (WGS) entry which is preliminary data.</text>
</comment>
<name>A0A6I1DWN6_9FLAO</name>
<protein>
    <recommendedName>
        <fullName evidence="3">DUF3244 domain-containing protein</fullName>
    </recommendedName>
</protein>
<dbReference type="RefSeq" id="WP_152132805.1">
    <property type="nucleotide sequence ID" value="NZ_WELG01000002.1"/>
</dbReference>
<reference evidence="1 2" key="1">
    <citation type="submission" date="2019-10" db="EMBL/GenBank/DDBJ databases">
        <title>Muricauda olearia CL-SS4 JCM15563 genome.</title>
        <authorList>
            <person name="Liu L."/>
        </authorList>
    </citation>
    <scope>NUCLEOTIDE SEQUENCE [LARGE SCALE GENOMIC DNA]</scope>
    <source>
        <strain evidence="1 2">CL-SS4</strain>
    </source>
</reference>
<dbReference type="EMBL" id="WELG01000002">
    <property type="protein sequence ID" value="KAB7529565.1"/>
    <property type="molecule type" value="Genomic_DNA"/>
</dbReference>
<dbReference type="Proteomes" id="UP000429785">
    <property type="component" value="Unassembled WGS sequence"/>
</dbReference>
<sequence>MKTVERYIVAVMFLFATTIGLANASNISLDKKGNAKSEVELKLVNVKVEPVFVKKGGKLMMNLLNLSQEKVTVKVYDSQKRLVYNETIDGKVVVEKAFNFEKAFEDKYTVVVVDKLGTYTETMVVK</sequence>
<dbReference type="AlphaFoldDB" id="A0A6I1DWN6"/>
<gene>
    <name evidence="1" type="ORF">F8C76_17295</name>
</gene>
<dbReference type="OrthoDB" id="1122048at2"/>
<organism evidence="1 2">
    <name type="scientific">Flagellimonas olearia</name>
    <dbReference type="NCBI Taxonomy" id="552546"/>
    <lineage>
        <taxon>Bacteria</taxon>
        <taxon>Pseudomonadati</taxon>
        <taxon>Bacteroidota</taxon>
        <taxon>Flavobacteriia</taxon>
        <taxon>Flavobacteriales</taxon>
        <taxon>Flavobacteriaceae</taxon>
        <taxon>Flagellimonas</taxon>
    </lineage>
</organism>
<evidence type="ECO:0000313" key="2">
    <source>
        <dbReference type="Proteomes" id="UP000429785"/>
    </source>
</evidence>
<evidence type="ECO:0000313" key="1">
    <source>
        <dbReference type="EMBL" id="KAB7529565.1"/>
    </source>
</evidence>